<dbReference type="AlphaFoldDB" id="A0A917BWN3"/>
<evidence type="ECO:0000256" key="9">
    <source>
        <dbReference type="SAM" id="Phobius"/>
    </source>
</evidence>
<feature type="transmembrane region" description="Helical" evidence="9">
    <location>
        <begin position="661"/>
        <end position="681"/>
    </location>
</feature>
<comment type="subcellular location">
    <subcellularLocation>
        <location evidence="1">Cell membrane</location>
        <topology evidence="1">Multi-pass membrane protein</topology>
    </subcellularLocation>
</comment>
<organism evidence="12 13">
    <name type="scientific">Azorhizobium oxalatiphilum</name>
    <dbReference type="NCBI Taxonomy" id="980631"/>
    <lineage>
        <taxon>Bacteria</taxon>
        <taxon>Pseudomonadati</taxon>
        <taxon>Pseudomonadota</taxon>
        <taxon>Alphaproteobacteria</taxon>
        <taxon>Hyphomicrobiales</taxon>
        <taxon>Xanthobacteraceae</taxon>
        <taxon>Azorhizobium</taxon>
    </lineage>
</organism>
<proteinExistence type="predicted"/>
<dbReference type="SUPFAM" id="SSF52540">
    <property type="entry name" value="P-loop containing nucleoside triphosphate hydrolases"/>
    <property type="match status" value="1"/>
</dbReference>
<dbReference type="InterPro" id="IPR003439">
    <property type="entry name" value="ABC_transporter-like_ATP-bd"/>
</dbReference>
<dbReference type="NCBIfam" id="TIGR03797">
    <property type="entry name" value="NHLM_micro_ABC2"/>
    <property type="match status" value="1"/>
</dbReference>
<dbReference type="Pfam" id="PF00005">
    <property type="entry name" value="ABC_tran"/>
    <property type="match status" value="1"/>
</dbReference>
<evidence type="ECO:0000313" key="13">
    <source>
        <dbReference type="Proteomes" id="UP000606044"/>
    </source>
</evidence>
<reference evidence="12" key="2">
    <citation type="submission" date="2020-09" db="EMBL/GenBank/DDBJ databases">
        <authorList>
            <person name="Sun Q."/>
            <person name="Sedlacek I."/>
        </authorList>
    </citation>
    <scope>NUCLEOTIDE SEQUENCE</scope>
    <source>
        <strain evidence="12">CCM 7897</strain>
    </source>
</reference>
<dbReference type="InterPro" id="IPR011527">
    <property type="entry name" value="ABC1_TM_dom"/>
</dbReference>
<comment type="caution">
    <text evidence="12">The sequence shown here is derived from an EMBL/GenBank/DDBJ whole genome shotgun (WGS) entry which is preliminary data.</text>
</comment>
<keyword evidence="7 9" id="KW-1133">Transmembrane helix</keyword>
<dbReference type="RefSeq" id="WP_188577061.1">
    <property type="nucleotide sequence ID" value="NZ_BMCT01000001.1"/>
</dbReference>
<dbReference type="PANTHER" id="PTHR24221:SF654">
    <property type="entry name" value="ATP-BINDING CASSETTE SUB-FAMILY B MEMBER 6"/>
    <property type="match status" value="1"/>
</dbReference>
<dbReference type="Gene3D" id="3.40.50.300">
    <property type="entry name" value="P-loop containing nucleotide triphosphate hydrolases"/>
    <property type="match status" value="1"/>
</dbReference>
<evidence type="ECO:0000256" key="4">
    <source>
        <dbReference type="ARBA" id="ARBA00022692"/>
    </source>
</evidence>
<dbReference type="PANTHER" id="PTHR24221">
    <property type="entry name" value="ATP-BINDING CASSETTE SUB-FAMILY B"/>
    <property type="match status" value="1"/>
</dbReference>
<dbReference type="InterPro" id="IPR027417">
    <property type="entry name" value="P-loop_NTPase"/>
</dbReference>
<gene>
    <name evidence="12" type="ORF">GCM10007301_16670</name>
</gene>
<feature type="transmembrane region" description="Helical" evidence="9">
    <location>
        <begin position="411"/>
        <end position="436"/>
    </location>
</feature>
<protein>
    <submittedName>
        <fullName evidence="12">NHLP family bacteriocin export ABC transporter permease/ATPase subunit</fullName>
    </submittedName>
</protein>
<evidence type="ECO:0000256" key="2">
    <source>
        <dbReference type="ARBA" id="ARBA00022448"/>
    </source>
</evidence>
<dbReference type="EMBL" id="BMCT01000001">
    <property type="protein sequence ID" value="GGF57632.1"/>
    <property type="molecule type" value="Genomic_DNA"/>
</dbReference>
<dbReference type="InterPro" id="IPR039421">
    <property type="entry name" value="Type_1_exporter"/>
</dbReference>
<evidence type="ECO:0000256" key="6">
    <source>
        <dbReference type="ARBA" id="ARBA00022840"/>
    </source>
</evidence>
<keyword evidence="3" id="KW-1003">Cell membrane</keyword>
<evidence type="ECO:0000256" key="7">
    <source>
        <dbReference type="ARBA" id="ARBA00022989"/>
    </source>
</evidence>
<reference evidence="12" key="1">
    <citation type="journal article" date="2014" name="Int. J. Syst. Evol. Microbiol.">
        <title>Complete genome sequence of Corynebacterium casei LMG S-19264T (=DSM 44701T), isolated from a smear-ripened cheese.</title>
        <authorList>
            <consortium name="US DOE Joint Genome Institute (JGI-PGF)"/>
            <person name="Walter F."/>
            <person name="Albersmeier A."/>
            <person name="Kalinowski J."/>
            <person name="Ruckert C."/>
        </authorList>
    </citation>
    <scope>NUCLEOTIDE SEQUENCE</scope>
    <source>
        <strain evidence="12">CCM 7897</strain>
    </source>
</reference>
<keyword evidence="6" id="KW-0067">ATP-binding</keyword>
<name>A0A917BWN3_9HYPH</name>
<dbReference type="FunFam" id="3.40.50.300:FF:000299">
    <property type="entry name" value="ABC transporter ATP-binding protein/permease"/>
    <property type="match status" value="1"/>
</dbReference>
<evidence type="ECO:0000256" key="8">
    <source>
        <dbReference type="ARBA" id="ARBA00023136"/>
    </source>
</evidence>
<dbReference type="GO" id="GO:0005886">
    <property type="term" value="C:plasma membrane"/>
    <property type="evidence" value="ECO:0007669"/>
    <property type="project" value="UniProtKB-SubCell"/>
</dbReference>
<dbReference type="GO" id="GO:0005524">
    <property type="term" value="F:ATP binding"/>
    <property type="evidence" value="ECO:0007669"/>
    <property type="project" value="UniProtKB-KW"/>
</dbReference>
<dbReference type="GO" id="GO:0034040">
    <property type="term" value="F:ATPase-coupled lipid transmembrane transporter activity"/>
    <property type="evidence" value="ECO:0007669"/>
    <property type="project" value="TreeGrafter"/>
</dbReference>
<evidence type="ECO:0000256" key="3">
    <source>
        <dbReference type="ARBA" id="ARBA00022475"/>
    </source>
</evidence>
<feature type="transmembrane region" description="Helical" evidence="9">
    <location>
        <begin position="632"/>
        <end position="655"/>
    </location>
</feature>
<feature type="domain" description="ABC transmembrane type-1" evidence="11">
    <location>
        <begin position="412"/>
        <end position="693"/>
    </location>
</feature>
<evidence type="ECO:0000259" key="11">
    <source>
        <dbReference type="PROSITE" id="PS50929"/>
    </source>
</evidence>
<dbReference type="Proteomes" id="UP000606044">
    <property type="component" value="Unassembled WGS sequence"/>
</dbReference>
<evidence type="ECO:0000256" key="5">
    <source>
        <dbReference type="ARBA" id="ARBA00022741"/>
    </source>
</evidence>
<feature type="domain" description="ABC transporter" evidence="10">
    <location>
        <begin position="725"/>
        <end position="958"/>
    </location>
</feature>
<dbReference type="Pfam" id="PF00664">
    <property type="entry name" value="ABC_membrane"/>
    <property type="match status" value="1"/>
</dbReference>
<evidence type="ECO:0000259" key="10">
    <source>
        <dbReference type="PROSITE" id="PS50893"/>
    </source>
</evidence>
<dbReference type="InterPro" id="IPR022515">
    <property type="entry name" value="NHPM_micro_ABC2"/>
</dbReference>
<dbReference type="Gene3D" id="1.20.1560.10">
    <property type="entry name" value="ABC transporter type 1, transmembrane domain"/>
    <property type="match status" value="1"/>
</dbReference>
<keyword evidence="13" id="KW-1185">Reference proteome</keyword>
<keyword evidence="8 9" id="KW-0472">Membrane</keyword>
<dbReference type="InterPro" id="IPR036640">
    <property type="entry name" value="ABC1_TM_sf"/>
</dbReference>
<feature type="transmembrane region" description="Helical" evidence="9">
    <location>
        <begin position="448"/>
        <end position="469"/>
    </location>
</feature>
<dbReference type="PROSITE" id="PS50893">
    <property type="entry name" value="ABC_TRANSPORTER_2"/>
    <property type="match status" value="1"/>
</dbReference>
<keyword evidence="2" id="KW-0813">Transport</keyword>
<dbReference type="SUPFAM" id="SSF90123">
    <property type="entry name" value="ABC transporter transmembrane region"/>
    <property type="match status" value="1"/>
</dbReference>
<feature type="transmembrane region" description="Helical" evidence="9">
    <location>
        <begin position="521"/>
        <end position="542"/>
    </location>
</feature>
<dbReference type="PROSITE" id="PS50929">
    <property type="entry name" value="ABC_TM1F"/>
    <property type="match status" value="1"/>
</dbReference>
<dbReference type="InterPro" id="IPR003593">
    <property type="entry name" value="AAA+_ATPase"/>
</dbReference>
<dbReference type="SMART" id="SM00382">
    <property type="entry name" value="AAA"/>
    <property type="match status" value="1"/>
</dbReference>
<sequence>MSAPVSASDAPLLVTGSHPLKLDDPALCYRVLSGDVQVFLVEVLDDGRAGTRQHLFEAGPGDLLFGLDTQTSFPPVMFLAAGTPDTQVVAVPRPDFSSSGDVEGVPALEAVDRWLVAMSRAIARQIVPRPRLDLPLASGESVTLAHEAKVTAAHGVAWCATSADGLFVDLEHAGADGLPVPLTPDSWLSLPADVTADASATADLAASGMLSAALDRFHAIAIDVLPMALRLTAVDELNRLRERGARNRRASDLAFGSLGAVLGSSAPRGTPPTSDQPLVLALAHLGLDIGFEVRLPTRRADHERPFDLDTLTRLSRVRTRRVRLEPGWWKTDSGPFLLLRAAPLTPLALIYRGRQGYAVFDPAERVERRLAPEEAAGLAGDAVALYAALPDRALTLKDIGLRVLKARARDIAAMGGGTLLAGVLAMGVPVAMSYLLESVIPDNNLLKVAQVALALVVLAAMTLLLRLSLQLTMLRIEGLEGSRLQAAVMDRMLRLPTSFFRGFTTGDLGTRVMAVARLEQALTASMVSSITTGAIALVSYAVMLAYSWRLGLVAIALTILLAGLTLALGLLSVRHERTAIGAEARMSGLTLELAAGITKLRLAAAEDRAFFRWARLYATTSRAQYEADRAQGLLTTLSTGFPLFALTVLFAVCVYGDLADGIGLGLLVAFVTAFSSALEGLRTLAATAVQMATLGPIVEHARPILETLPEADAEKSDPGELSGAIELSRVTFQYQPDAPRIFSDLTISIRPGEFVAFVGPSGTGKSTLFRLLLGFEKPASGVVLYDGVDLAGLDVQAVRRQCGVVLQNGKLMPGSLMENILGSAPQLGEAAAWEAAGQVALEEDIRRMPMGMHTVVTDGGSNLSGGQVQRLLLARALVGKPRIMMLDEATSALDNRTQAAVTSSLNRIAGTRLVIAHRLSTVERADRIIVLNNGQVAEEGSYDALMARNGFFTAFARRQLAE</sequence>
<evidence type="ECO:0000256" key="1">
    <source>
        <dbReference type="ARBA" id="ARBA00004651"/>
    </source>
</evidence>
<feature type="transmembrane region" description="Helical" evidence="9">
    <location>
        <begin position="548"/>
        <end position="571"/>
    </location>
</feature>
<dbReference type="GO" id="GO:0140359">
    <property type="term" value="F:ABC-type transporter activity"/>
    <property type="evidence" value="ECO:0007669"/>
    <property type="project" value="InterPro"/>
</dbReference>
<evidence type="ECO:0000313" key="12">
    <source>
        <dbReference type="EMBL" id="GGF57632.1"/>
    </source>
</evidence>
<keyword evidence="4 9" id="KW-0812">Transmembrane</keyword>
<dbReference type="GO" id="GO:0016887">
    <property type="term" value="F:ATP hydrolysis activity"/>
    <property type="evidence" value="ECO:0007669"/>
    <property type="project" value="InterPro"/>
</dbReference>
<accession>A0A917BWN3</accession>
<keyword evidence="5" id="KW-0547">Nucleotide-binding</keyword>